<name>A0A644WX43_9ZZZZ</name>
<organism evidence="1">
    <name type="scientific">bioreactor metagenome</name>
    <dbReference type="NCBI Taxonomy" id="1076179"/>
    <lineage>
        <taxon>unclassified sequences</taxon>
        <taxon>metagenomes</taxon>
        <taxon>ecological metagenomes</taxon>
    </lineage>
</organism>
<dbReference type="EMBL" id="VSSQ01001442">
    <property type="protein sequence ID" value="MPM08369.1"/>
    <property type="molecule type" value="Genomic_DNA"/>
</dbReference>
<sequence length="114" mass="13045">MFSFEPVRSFIKGYHFHDCIHIVREFLNFRPLGRVDNIFQRQRVKVEMLPHSFNQADIMNAADIDPGHAGCFAAVPALFRGGVPHFFQHRRIILDDVDAGLLHVPFSYENHGAG</sequence>
<comment type="caution">
    <text evidence="1">The sequence shown here is derived from an EMBL/GenBank/DDBJ whole genome shotgun (WGS) entry which is preliminary data.</text>
</comment>
<dbReference type="AlphaFoldDB" id="A0A644WX43"/>
<reference evidence="1" key="1">
    <citation type="submission" date="2019-08" db="EMBL/GenBank/DDBJ databases">
        <authorList>
            <person name="Kucharzyk K."/>
            <person name="Murdoch R.W."/>
            <person name="Higgins S."/>
            <person name="Loffler F."/>
        </authorList>
    </citation>
    <scope>NUCLEOTIDE SEQUENCE</scope>
</reference>
<protein>
    <submittedName>
        <fullName evidence="1">Uncharacterized protein</fullName>
    </submittedName>
</protein>
<gene>
    <name evidence="1" type="ORF">SDC9_54681</name>
</gene>
<proteinExistence type="predicted"/>
<accession>A0A644WX43</accession>
<evidence type="ECO:0000313" key="1">
    <source>
        <dbReference type="EMBL" id="MPM08369.1"/>
    </source>
</evidence>